<dbReference type="Proteomes" id="UP001206895">
    <property type="component" value="Unassembled WGS sequence"/>
</dbReference>
<organism evidence="2 3">
    <name type="scientific">Williamsia maris</name>
    <dbReference type="NCBI Taxonomy" id="72806"/>
    <lineage>
        <taxon>Bacteria</taxon>
        <taxon>Bacillati</taxon>
        <taxon>Actinomycetota</taxon>
        <taxon>Actinomycetes</taxon>
        <taxon>Mycobacteriales</taxon>
        <taxon>Nocardiaceae</taxon>
        <taxon>Williamsia</taxon>
    </lineage>
</organism>
<dbReference type="InterPro" id="IPR014550">
    <property type="entry name" value="UCP028704_OpgC"/>
</dbReference>
<feature type="transmembrane region" description="Helical" evidence="1">
    <location>
        <begin position="42"/>
        <end position="60"/>
    </location>
</feature>
<name>A0ABT1HL82_9NOCA</name>
<comment type="caution">
    <text evidence="2">The sequence shown here is derived from an EMBL/GenBank/DDBJ whole genome shotgun (WGS) entry which is preliminary data.</text>
</comment>
<dbReference type="Pfam" id="PF10129">
    <property type="entry name" value="OpgC_C"/>
    <property type="match status" value="1"/>
</dbReference>
<dbReference type="RefSeq" id="WP_253663567.1">
    <property type="nucleotide sequence ID" value="NZ_BAAAJQ010000002.1"/>
</dbReference>
<feature type="transmembrane region" description="Helical" evidence="1">
    <location>
        <begin position="153"/>
        <end position="170"/>
    </location>
</feature>
<keyword evidence="1" id="KW-0472">Membrane</keyword>
<feature type="transmembrane region" description="Helical" evidence="1">
    <location>
        <begin position="300"/>
        <end position="317"/>
    </location>
</feature>
<feature type="transmembrane region" description="Helical" evidence="1">
    <location>
        <begin position="190"/>
        <end position="208"/>
    </location>
</feature>
<accession>A0ABT1HL82</accession>
<evidence type="ECO:0000313" key="3">
    <source>
        <dbReference type="Proteomes" id="UP001206895"/>
    </source>
</evidence>
<evidence type="ECO:0000313" key="2">
    <source>
        <dbReference type="EMBL" id="MCP2178704.1"/>
    </source>
</evidence>
<feature type="transmembrane region" description="Helical" evidence="1">
    <location>
        <begin position="220"/>
        <end position="239"/>
    </location>
</feature>
<keyword evidence="1" id="KW-0812">Transmembrane</keyword>
<evidence type="ECO:0000256" key="1">
    <source>
        <dbReference type="SAM" id="Phobius"/>
    </source>
</evidence>
<feature type="transmembrane region" description="Helical" evidence="1">
    <location>
        <begin position="127"/>
        <end position="146"/>
    </location>
</feature>
<feature type="transmembrane region" description="Helical" evidence="1">
    <location>
        <begin position="80"/>
        <end position="99"/>
    </location>
</feature>
<feature type="transmembrane region" description="Helical" evidence="1">
    <location>
        <begin position="259"/>
        <end position="279"/>
    </location>
</feature>
<reference evidence="2 3" key="1">
    <citation type="submission" date="2022-06" db="EMBL/GenBank/DDBJ databases">
        <title>Genomic Encyclopedia of Archaeal and Bacterial Type Strains, Phase II (KMG-II): from individual species to whole genera.</title>
        <authorList>
            <person name="Goeker M."/>
        </authorList>
    </citation>
    <scope>NUCLEOTIDE SEQUENCE [LARGE SCALE GENOMIC DNA]</scope>
    <source>
        <strain evidence="2 3">DSM 44693</strain>
    </source>
</reference>
<keyword evidence="3" id="KW-1185">Reference proteome</keyword>
<feature type="transmembrane region" description="Helical" evidence="1">
    <location>
        <begin position="323"/>
        <end position="341"/>
    </location>
</feature>
<proteinExistence type="predicted"/>
<dbReference type="PANTHER" id="PTHR38592">
    <property type="entry name" value="BLL4819 PROTEIN"/>
    <property type="match status" value="1"/>
</dbReference>
<protein>
    <recommendedName>
        <fullName evidence="4">OpgC domain-containing protein</fullName>
    </recommendedName>
</protein>
<keyword evidence="1" id="KW-1133">Transmembrane helix</keyword>
<sequence length="369" mass="40403">MTRDRAIDATRGVAIFSMVSGHFALGTDLAKPTHVFPYADGASAFVLLSGLLLGIVHRGWSDRTGSLQESWRRIIRRAAVIYLCQVLLALTAVAVSLGGHTELTFLLPVRDWSQGIWWALTLRYLPGGGNILVLYLVLIAVTALALPLLRRGAWPVVIAASVALYTVALLDSPPWFYISSTAEQPEIQNWAMWQIIFVPALVIGWLWHERRLGPLLVRRVVPVILVAAAGAAVSMALHSSDAAATADALLVDKLDFGPGRALAAWTMVPAVYVVLRIVIARLRRDWLRPLCQVGSRSLDSYVLQSVLLMVLPIVVMAPWSDGVATGIALAVFGLCWAWAEFRRHIGLDKLHRAPVLAVRMAGRRSVLPR</sequence>
<evidence type="ECO:0008006" key="4">
    <source>
        <dbReference type="Google" id="ProtNLM"/>
    </source>
</evidence>
<feature type="transmembrane region" description="Helical" evidence="1">
    <location>
        <begin position="12"/>
        <end position="30"/>
    </location>
</feature>
<dbReference type="PANTHER" id="PTHR38592:SF3">
    <property type="entry name" value="BLL4819 PROTEIN"/>
    <property type="match status" value="1"/>
</dbReference>
<gene>
    <name evidence="2" type="ORF">LX13_004545</name>
</gene>
<dbReference type="EMBL" id="JAMTCJ010000004">
    <property type="protein sequence ID" value="MCP2178704.1"/>
    <property type="molecule type" value="Genomic_DNA"/>
</dbReference>